<gene>
    <name evidence="2" type="primary">cyaB</name>
    <name evidence="2" type="ORF">FYK55_05735</name>
</gene>
<dbReference type="SMART" id="SM01118">
    <property type="entry name" value="CYTH"/>
    <property type="match status" value="1"/>
</dbReference>
<protein>
    <submittedName>
        <fullName evidence="2">Class IV adenylate cyclase</fullName>
    </submittedName>
</protein>
<reference evidence="2 3" key="1">
    <citation type="submission" date="2019-08" db="EMBL/GenBank/DDBJ databases">
        <authorList>
            <person name="Dhanesh K."/>
            <person name="Kumar G."/>
            <person name="Sasikala C."/>
            <person name="Venkata Ramana C."/>
        </authorList>
    </citation>
    <scope>NUCLEOTIDE SEQUENCE [LARGE SCALE GENOMIC DNA]</scope>
    <source>
        <strain evidence="2 3">JC645</strain>
    </source>
</reference>
<dbReference type="AlphaFoldDB" id="A0A5M6DIS8"/>
<dbReference type="InterPro" id="IPR023577">
    <property type="entry name" value="CYTH_domain"/>
</dbReference>
<accession>A0A5M6DIS8</accession>
<dbReference type="CDD" id="cd07890">
    <property type="entry name" value="CYTH-like_AC_IV-like"/>
    <property type="match status" value="1"/>
</dbReference>
<name>A0A5M6DIS8_9BACT</name>
<dbReference type="Proteomes" id="UP000324479">
    <property type="component" value="Unassembled WGS sequence"/>
</dbReference>
<comment type="caution">
    <text evidence="2">The sequence shown here is derived from an EMBL/GenBank/DDBJ whole genome shotgun (WGS) entry which is preliminary data.</text>
</comment>
<dbReference type="EMBL" id="VWOX01000003">
    <property type="protein sequence ID" value="KAA5545175.1"/>
    <property type="molecule type" value="Genomic_DNA"/>
</dbReference>
<sequence>MFEIEQKFRVADRRELQSRLAASGASAGETQRHADTYYQHPSRDFRQSQEALRIRQVDSVPSVTYKGPKLRLSDSTLKARQEIEWCLAPGDPEGRQMQRLLTALGFSVVEIVEKTRCSYGWSDDDPRNHFTVTLDDVDGLGCFAEIELLIDESDSNQDAAEEAGESIARLADQLGLLHRVQESYLELKLAAGGSRR</sequence>
<dbReference type="Pfam" id="PF01928">
    <property type="entry name" value="CYTH"/>
    <property type="match status" value="1"/>
</dbReference>
<keyword evidence="3" id="KW-1185">Reference proteome</keyword>
<evidence type="ECO:0000313" key="3">
    <source>
        <dbReference type="Proteomes" id="UP000324479"/>
    </source>
</evidence>
<feature type="domain" description="CYTH" evidence="1">
    <location>
        <begin position="1"/>
        <end position="190"/>
    </location>
</feature>
<dbReference type="NCBIfam" id="TIGR00318">
    <property type="entry name" value="cyaB"/>
    <property type="match status" value="1"/>
</dbReference>
<dbReference type="InterPro" id="IPR008173">
    <property type="entry name" value="Adenylyl_cyclase_CyaB"/>
</dbReference>
<dbReference type="PROSITE" id="PS51707">
    <property type="entry name" value="CYTH"/>
    <property type="match status" value="1"/>
</dbReference>
<organism evidence="2 3">
    <name type="scientific">Roseiconus nitratireducens</name>
    <dbReference type="NCBI Taxonomy" id="2605748"/>
    <lineage>
        <taxon>Bacteria</taxon>
        <taxon>Pseudomonadati</taxon>
        <taxon>Planctomycetota</taxon>
        <taxon>Planctomycetia</taxon>
        <taxon>Pirellulales</taxon>
        <taxon>Pirellulaceae</taxon>
        <taxon>Roseiconus</taxon>
    </lineage>
</organism>
<dbReference type="Gene3D" id="2.40.320.10">
    <property type="entry name" value="Hypothetical Protein Pfu-838710-001"/>
    <property type="match status" value="1"/>
</dbReference>
<dbReference type="InterPro" id="IPR033469">
    <property type="entry name" value="CYTH-like_dom_sf"/>
</dbReference>
<dbReference type="RefSeq" id="WP_150075443.1">
    <property type="nucleotide sequence ID" value="NZ_VWOX01000003.1"/>
</dbReference>
<evidence type="ECO:0000259" key="1">
    <source>
        <dbReference type="PROSITE" id="PS51707"/>
    </source>
</evidence>
<dbReference type="PANTHER" id="PTHR21028">
    <property type="entry name" value="SI:CH211-156B7.4"/>
    <property type="match status" value="1"/>
</dbReference>
<proteinExistence type="predicted"/>
<dbReference type="PANTHER" id="PTHR21028:SF2">
    <property type="entry name" value="CYTH DOMAIN-CONTAINING PROTEIN"/>
    <property type="match status" value="1"/>
</dbReference>
<dbReference type="SUPFAM" id="SSF55154">
    <property type="entry name" value="CYTH-like phosphatases"/>
    <property type="match status" value="1"/>
</dbReference>
<evidence type="ECO:0000313" key="2">
    <source>
        <dbReference type="EMBL" id="KAA5545175.1"/>
    </source>
</evidence>